<keyword evidence="4" id="KW-1185">Reference proteome</keyword>
<evidence type="ECO:0000256" key="1">
    <source>
        <dbReference type="SAM" id="MobiDB-lite"/>
    </source>
</evidence>
<dbReference type="AlphaFoldDB" id="A0A3M2JKQ0"/>
<dbReference type="InterPro" id="IPR019554">
    <property type="entry name" value="Soluble_ligand-bd"/>
</dbReference>
<evidence type="ECO:0000259" key="2">
    <source>
        <dbReference type="SMART" id="SM00278"/>
    </source>
</evidence>
<feature type="compositionally biased region" description="Low complexity" evidence="1">
    <location>
        <begin position="113"/>
        <end position="132"/>
    </location>
</feature>
<dbReference type="InterPro" id="IPR051675">
    <property type="entry name" value="Endo/Exo/Phosphatase_dom_1"/>
</dbReference>
<feature type="region of interest" description="Disordered" evidence="1">
    <location>
        <begin position="113"/>
        <end position="136"/>
    </location>
</feature>
<dbReference type="OrthoDB" id="9758724at2"/>
<dbReference type="GO" id="GO:0003677">
    <property type="term" value="F:DNA binding"/>
    <property type="evidence" value="ECO:0007669"/>
    <property type="project" value="UniProtKB-KW"/>
</dbReference>
<dbReference type="PANTHER" id="PTHR21180">
    <property type="entry name" value="ENDONUCLEASE/EXONUCLEASE/PHOSPHATASE FAMILY DOMAIN-CONTAINING PROTEIN 1"/>
    <property type="match status" value="1"/>
</dbReference>
<dbReference type="Pfam" id="PF10531">
    <property type="entry name" value="SLBB"/>
    <property type="match status" value="1"/>
</dbReference>
<feature type="domain" description="Helix-hairpin-helix DNA-binding motif class 1" evidence="2">
    <location>
        <begin position="269"/>
        <end position="288"/>
    </location>
</feature>
<feature type="region of interest" description="Disordered" evidence="1">
    <location>
        <begin position="1"/>
        <end position="71"/>
    </location>
</feature>
<gene>
    <name evidence="3" type="ORF">EBM89_00940</name>
</gene>
<evidence type="ECO:0000313" key="4">
    <source>
        <dbReference type="Proteomes" id="UP000269289"/>
    </source>
</evidence>
<dbReference type="SMART" id="SM00278">
    <property type="entry name" value="HhH1"/>
    <property type="match status" value="2"/>
</dbReference>
<accession>A0A3M2JKQ0</accession>
<proteinExistence type="predicted"/>
<feature type="domain" description="Helix-hairpin-helix DNA-binding motif class 1" evidence="2">
    <location>
        <begin position="239"/>
        <end position="258"/>
    </location>
</feature>
<reference evidence="3 4" key="1">
    <citation type="submission" date="2018-10" db="EMBL/GenBank/DDBJ databases">
        <title>Isolation, diversity and antifungal activity of actinobacteria from wheat.</title>
        <authorList>
            <person name="Han C."/>
        </authorList>
    </citation>
    <scope>NUCLEOTIDE SEQUENCE [LARGE SCALE GENOMIC DNA]</scope>
    <source>
        <strain evidence="3 4">NEAU-YY56</strain>
    </source>
</reference>
<dbReference type="Gene3D" id="3.10.560.10">
    <property type="entry name" value="Outer membrane lipoprotein wza domain like"/>
    <property type="match status" value="1"/>
</dbReference>
<organism evidence="3 4">
    <name type="scientific">Cellulomonas triticagri</name>
    <dbReference type="NCBI Taxonomy" id="2483352"/>
    <lineage>
        <taxon>Bacteria</taxon>
        <taxon>Bacillati</taxon>
        <taxon>Actinomycetota</taxon>
        <taxon>Actinomycetes</taxon>
        <taxon>Micrococcales</taxon>
        <taxon>Cellulomonadaceae</taxon>
        <taxon>Cellulomonas</taxon>
    </lineage>
</organism>
<dbReference type="PANTHER" id="PTHR21180:SF32">
    <property type="entry name" value="ENDONUCLEASE_EXONUCLEASE_PHOSPHATASE FAMILY DOMAIN-CONTAINING PROTEIN 1"/>
    <property type="match status" value="1"/>
</dbReference>
<sequence length="291" mass="28326">MPSALDRAGAPEGPGAAGWPGASVRAVADEWSRTSPRAGAPRGPDEPLTAPAPPSGRRRARPRRRTGIPRWRVSPPTAVAAVVVLALLGGGVALRAGPGATGPAVAVEEPLASGPAASGSADAPDPGGAASDGDPDADRVWVHVVGQVLTPGVVALPAGARVADAVEAAGGVLPGADVAALNLAAVVPDGAQVRVPAPGEEPPVDAALVTTGVDATGGAPAGGPASGSGTVDVNRASAADLQTLPGIGPVLADRIVAWRTDHGPFPSVESLRDVSGIGPALLSRLADLVHV</sequence>
<dbReference type="EMBL" id="RFFI01000003">
    <property type="protein sequence ID" value="RMI14249.1"/>
    <property type="molecule type" value="Genomic_DNA"/>
</dbReference>
<name>A0A3M2JKQ0_9CELL</name>
<dbReference type="GO" id="GO:0006281">
    <property type="term" value="P:DNA repair"/>
    <property type="evidence" value="ECO:0007669"/>
    <property type="project" value="InterPro"/>
</dbReference>
<dbReference type="Proteomes" id="UP000269289">
    <property type="component" value="Unassembled WGS sequence"/>
</dbReference>
<dbReference type="InterPro" id="IPR003583">
    <property type="entry name" value="Hlx-hairpin-Hlx_DNA-bd_motif"/>
</dbReference>
<dbReference type="GO" id="GO:0015628">
    <property type="term" value="P:protein secretion by the type II secretion system"/>
    <property type="evidence" value="ECO:0007669"/>
    <property type="project" value="TreeGrafter"/>
</dbReference>
<dbReference type="InterPro" id="IPR010994">
    <property type="entry name" value="RuvA_2-like"/>
</dbReference>
<feature type="compositionally biased region" description="Basic residues" evidence="1">
    <location>
        <begin position="56"/>
        <end position="67"/>
    </location>
</feature>
<keyword evidence="3" id="KW-0238">DNA-binding</keyword>
<comment type="caution">
    <text evidence="3">The sequence shown here is derived from an EMBL/GenBank/DDBJ whole genome shotgun (WGS) entry which is preliminary data.</text>
</comment>
<dbReference type="SUPFAM" id="SSF47781">
    <property type="entry name" value="RuvA domain 2-like"/>
    <property type="match status" value="1"/>
</dbReference>
<evidence type="ECO:0000313" key="3">
    <source>
        <dbReference type="EMBL" id="RMI14249.1"/>
    </source>
</evidence>
<dbReference type="Pfam" id="PF12836">
    <property type="entry name" value="HHH_3"/>
    <property type="match status" value="1"/>
</dbReference>
<dbReference type="GO" id="GO:0015627">
    <property type="term" value="C:type II protein secretion system complex"/>
    <property type="evidence" value="ECO:0007669"/>
    <property type="project" value="TreeGrafter"/>
</dbReference>
<feature type="compositionally biased region" description="Low complexity" evidence="1">
    <location>
        <begin position="8"/>
        <end position="22"/>
    </location>
</feature>
<dbReference type="Gene3D" id="1.10.150.320">
    <property type="entry name" value="Photosystem II 12 kDa extrinsic protein"/>
    <property type="match status" value="1"/>
</dbReference>
<protein>
    <submittedName>
        <fullName evidence="3">ComEA family DNA-binding protein</fullName>
    </submittedName>
</protein>